<dbReference type="InterPro" id="IPR036020">
    <property type="entry name" value="WW_dom_sf"/>
</dbReference>
<evidence type="ECO:0000259" key="2">
    <source>
        <dbReference type="PROSITE" id="PS50020"/>
    </source>
</evidence>
<evidence type="ECO:0000256" key="1">
    <source>
        <dbReference type="SAM" id="MobiDB-lite"/>
    </source>
</evidence>
<dbReference type="PANTHER" id="PTHR13173:SF10">
    <property type="entry name" value="WW DOMAIN-BINDING PROTEIN 4"/>
    <property type="match status" value="1"/>
</dbReference>
<feature type="compositionally biased region" description="Basic and acidic residues" evidence="1">
    <location>
        <begin position="22"/>
        <end position="39"/>
    </location>
</feature>
<name>A0AAD9NCJ6_RIDPI</name>
<feature type="region of interest" description="Disordered" evidence="1">
    <location>
        <begin position="71"/>
        <end position="113"/>
    </location>
</feature>
<dbReference type="Proteomes" id="UP001209878">
    <property type="component" value="Unassembled WGS sequence"/>
</dbReference>
<dbReference type="CDD" id="cd00201">
    <property type="entry name" value="WW"/>
    <property type="match status" value="1"/>
</dbReference>
<feature type="region of interest" description="Disordered" evidence="1">
    <location>
        <begin position="134"/>
        <end position="163"/>
    </location>
</feature>
<dbReference type="InterPro" id="IPR040023">
    <property type="entry name" value="WBP4"/>
</dbReference>
<dbReference type="SMART" id="SM00456">
    <property type="entry name" value="WW"/>
    <property type="match status" value="1"/>
</dbReference>
<sequence length="186" mass="21134">MMSKSRDFHERGKRHLENVQQKLDDLRRKGVRDAEKAEEMTESLRQMEEAALKAFREDLKNNPALAAQYNVKIKSKEEKPQGIDSREKAPDTRAVTTATGTCDNKPSGRGSWCEAQSPEGYTYYWNDVTGETTWEKPEDFEETTPESSTAAQVTSGEIDTGPVSSFNYDVSFGFKRGRLVQLTRRQ</sequence>
<dbReference type="Gene3D" id="2.20.70.10">
    <property type="match status" value="1"/>
</dbReference>
<feature type="region of interest" description="Disordered" evidence="1">
    <location>
        <begin position="1"/>
        <end position="43"/>
    </location>
</feature>
<dbReference type="PANTHER" id="PTHR13173">
    <property type="entry name" value="WW DOMAIN BINDING PROTEIN 4"/>
    <property type="match status" value="1"/>
</dbReference>
<dbReference type="GO" id="GO:0003723">
    <property type="term" value="F:RNA binding"/>
    <property type="evidence" value="ECO:0007669"/>
    <property type="project" value="TreeGrafter"/>
</dbReference>
<feature type="compositionally biased region" description="Polar residues" evidence="1">
    <location>
        <begin position="94"/>
        <end position="104"/>
    </location>
</feature>
<feature type="compositionally biased region" description="Basic and acidic residues" evidence="1">
    <location>
        <begin position="74"/>
        <end position="91"/>
    </location>
</feature>
<dbReference type="InterPro" id="IPR001202">
    <property type="entry name" value="WW_dom"/>
</dbReference>
<gene>
    <name evidence="3" type="ORF">NP493_1473g00018</name>
</gene>
<feature type="compositionally biased region" description="Basic and acidic residues" evidence="1">
    <location>
        <begin position="1"/>
        <end position="10"/>
    </location>
</feature>
<dbReference type="EMBL" id="JAODUO010001473">
    <property type="protein sequence ID" value="KAK2163226.1"/>
    <property type="molecule type" value="Genomic_DNA"/>
</dbReference>
<dbReference type="SUPFAM" id="SSF51045">
    <property type="entry name" value="WW domain"/>
    <property type="match status" value="1"/>
</dbReference>
<accession>A0AAD9NCJ6</accession>
<comment type="caution">
    <text evidence="3">The sequence shown here is derived from an EMBL/GenBank/DDBJ whole genome shotgun (WGS) entry which is preliminary data.</text>
</comment>
<dbReference type="PROSITE" id="PS01159">
    <property type="entry name" value="WW_DOMAIN_1"/>
    <property type="match status" value="1"/>
</dbReference>
<dbReference type="Pfam" id="PF00397">
    <property type="entry name" value="WW"/>
    <property type="match status" value="1"/>
</dbReference>
<dbReference type="AlphaFoldDB" id="A0AAD9NCJ6"/>
<dbReference type="PROSITE" id="PS50020">
    <property type="entry name" value="WW_DOMAIN_2"/>
    <property type="match status" value="1"/>
</dbReference>
<evidence type="ECO:0000313" key="3">
    <source>
        <dbReference type="EMBL" id="KAK2163226.1"/>
    </source>
</evidence>
<dbReference type="GO" id="GO:0071011">
    <property type="term" value="C:precatalytic spliceosome"/>
    <property type="evidence" value="ECO:0007669"/>
    <property type="project" value="TreeGrafter"/>
</dbReference>
<organism evidence="3 4">
    <name type="scientific">Ridgeia piscesae</name>
    <name type="common">Tubeworm</name>
    <dbReference type="NCBI Taxonomy" id="27915"/>
    <lineage>
        <taxon>Eukaryota</taxon>
        <taxon>Metazoa</taxon>
        <taxon>Spiralia</taxon>
        <taxon>Lophotrochozoa</taxon>
        <taxon>Annelida</taxon>
        <taxon>Polychaeta</taxon>
        <taxon>Sedentaria</taxon>
        <taxon>Canalipalpata</taxon>
        <taxon>Sabellida</taxon>
        <taxon>Siboglinidae</taxon>
        <taxon>Ridgeia</taxon>
    </lineage>
</organism>
<keyword evidence="4" id="KW-1185">Reference proteome</keyword>
<reference evidence="3" key="1">
    <citation type="journal article" date="2023" name="Mol. Biol. Evol.">
        <title>Third-Generation Sequencing Reveals the Adaptive Role of the Epigenome in Three Deep-Sea Polychaetes.</title>
        <authorList>
            <person name="Perez M."/>
            <person name="Aroh O."/>
            <person name="Sun Y."/>
            <person name="Lan Y."/>
            <person name="Juniper S.K."/>
            <person name="Young C.R."/>
            <person name="Angers B."/>
            <person name="Qian P.Y."/>
        </authorList>
    </citation>
    <scope>NUCLEOTIDE SEQUENCE</scope>
    <source>
        <strain evidence="3">R07B-5</strain>
    </source>
</reference>
<evidence type="ECO:0000313" key="4">
    <source>
        <dbReference type="Proteomes" id="UP001209878"/>
    </source>
</evidence>
<dbReference type="GO" id="GO:0000398">
    <property type="term" value="P:mRNA splicing, via spliceosome"/>
    <property type="evidence" value="ECO:0007669"/>
    <property type="project" value="InterPro"/>
</dbReference>
<feature type="compositionally biased region" description="Polar residues" evidence="1">
    <location>
        <begin position="145"/>
        <end position="163"/>
    </location>
</feature>
<proteinExistence type="predicted"/>
<feature type="domain" description="WW" evidence="2">
    <location>
        <begin position="106"/>
        <end position="139"/>
    </location>
</feature>
<protein>
    <recommendedName>
        <fullName evidence="2">WW domain-containing protein</fullName>
    </recommendedName>
</protein>